<dbReference type="AlphaFoldDB" id="A0AAD9FLM8"/>
<dbReference type="GO" id="GO:0071949">
    <property type="term" value="F:FAD binding"/>
    <property type="evidence" value="ECO:0007669"/>
    <property type="project" value="InterPro"/>
</dbReference>
<keyword evidence="9" id="KW-1185">Reference proteome</keyword>
<organism evidence="8 9">
    <name type="scientific">Papiliotrema laurentii</name>
    <name type="common">Cryptococcus laurentii</name>
    <dbReference type="NCBI Taxonomy" id="5418"/>
    <lineage>
        <taxon>Eukaryota</taxon>
        <taxon>Fungi</taxon>
        <taxon>Dikarya</taxon>
        <taxon>Basidiomycota</taxon>
        <taxon>Agaricomycotina</taxon>
        <taxon>Tremellomycetes</taxon>
        <taxon>Tremellales</taxon>
        <taxon>Rhynchogastremaceae</taxon>
        <taxon>Papiliotrema</taxon>
    </lineage>
</organism>
<keyword evidence="5" id="KW-0560">Oxidoreductase</keyword>
<dbReference type="Pfam" id="PF01266">
    <property type="entry name" value="DAO"/>
    <property type="match status" value="1"/>
</dbReference>
<dbReference type="PANTHER" id="PTHR11530:SF30">
    <property type="entry name" value="FAD DEPENDENT OXIDOREDUCTASE DOMAIN-CONTAINING PROTEIN"/>
    <property type="match status" value="1"/>
</dbReference>
<dbReference type="PIRSF" id="PIRSF000189">
    <property type="entry name" value="D-aa_oxidase"/>
    <property type="match status" value="1"/>
</dbReference>
<dbReference type="InterPro" id="IPR023209">
    <property type="entry name" value="DAO"/>
</dbReference>
<protein>
    <recommendedName>
        <fullName evidence="7">FAD dependent oxidoreductase domain-containing protein</fullName>
    </recommendedName>
</protein>
<evidence type="ECO:0000256" key="6">
    <source>
        <dbReference type="PIRSR" id="PIRSR000189-1"/>
    </source>
</evidence>
<evidence type="ECO:0000256" key="1">
    <source>
        <dbReference type="ARBA" id="ARBA00001974"/>
    </source>
</evidence>
<dbReference type="EMBL" id="JAODAN010000006">
    <property type="protein sequence ID" value="KAK1923860.1"/>
    <property type="molecule type" value="Genomic_DNA"/>
</dbReference>
<feature type="binding site" evidence="6">
    <location>
        <position position="265"/>
    </location>
    <ligand>
        <name>D-dopa</name>
        <dbReference type="ChEBI" id="CHEBI:149689"/>
    </ligand>
</feature>
<dbReference type="GO" id="GO:0005737">
    <property type="term" value="C:cytoplasm"/>
    <property type="evidence" value="ECO:0007669"/>
    <property type="project" value="TreeGrafter"/>
</dbReference>
<evidence type="ECO:0000313" key="8">
    <source>
        <dbReference type="EMBL" id="KAK1923860.1"/>
    </source>
</evidence>
<dbReference type="SUPFAM" id="SSF51971">
    <property type="entry name" value="Nucleotide-binding domain"/>
    <property type="match status" value="1"/>
</dbReference>
<evidence type="ECO:0000256" key="2">
    <source>
        <dbReference type="ARBA" id="ARBA00006730"/>
    </source>
</evidence>
<gene>
    <name evidence="8" type="ORF">DB88DRAFT_473474</name>
</gene>
<evidence type="ECO:0000256" key="4">
    <source>
        <dbReference type="ARBA" id="ARBA00022827"/>
    </source>
</evidence>
<sequence length="404" mass="43762">MSSQTQRYDAVVLGAGVLGLSIAQELTKRGRKIAILARDLPEDIDSGAFASPWAGANWASYATNEREKRWDTVTFRRFGELAREIPEIVRLTDVVYAYQEKTDLVEPWYKDLVFDSLGSLLQPRGVGTKAGRRRAVACPVVDLQYRHLSVDEVPKGWNYAYGFKNYCLNPPAYLSHLASSLRAAGVPILRARLSSLDEAYAYPALGPVNLVINATALGSRTLIGVTDEKVYPARGQTVLVKAPTVKGCYSTKIASRTQATGLQTYIIPRPGPEGHVILGGTFERGNYSTLPDPTQARRILQECYAVCPELSGGRGWEAIDVVSHNAGLRPVREGGARVELERRKIGDGAQGLVPTRARGQGRAVGVVHAYGIGPAGYQASIGIALEASDLVEDYLAGTHAKAKL</sequence>
<dbReference type="InterPro" id="IPR006076">
    <property type="entry name" value="FAD-dep_OxRdtase"/>
</dbReference>
<dbReference type="Proteomes" id="UP001182556">
    <property type="component" value="Unassembled WGS sequence"/>
</dbReference>
<comment type="similarity">
    <text evidence="2">Belongs to the DAMOX/DASOX family.</text>
</comment>
<evidence type="ECO:0000313" key="9">
    <source>
        <dbReference type="Proteomes" id="UP001182556"/>
    </source>
</evidence>
<evidence type="ECO:0000259" key="7">
    <source>
        <dbReference type="Pfam" id="PF01266"/>
    </source>
</evidence>
<dbReference type="PANTHER" id="PTHR11530">
    <property type="entry name" value="D-AMINO ACID OXIDASE"/>
    <property type="match status" value="1"/>
</dbReference>
<feature type="binding site" evidence="6">
    <location>
        <position position="215"/>
    </location>
    <ligand>
        <name>FAD</name>
        <dbReference type="ChEBI" id="CHEBI:57692"/>
    </ligand>
</feature>
<evidence type="ECO:0000256" key="5">
    <source>
        <dbReference type="ARBA" id="ARBA00023002"/>
    </source>
</evidence>
<accession>A0AAD9FLM8</accession>
<dbReference type="GO" id="GO:0003884">
    <property type="term" value="F:D-amino-acid oxidase activity"/>
    <property type="evidence" value="ECO:0007669"/>
    <property type="project" value="InterPro"/>
</dbReference>
<proteinExistence type="inferred from homology"/>
<feature type="domain" description="FAD dependent oxidoreductase" evidence="7">
    <location>
        <begin position="9"/>
        <end position="390"/>
    </location>
</feature>
<name>A0AAD9FLM8_PAPLA</name>
<comment type="caution">
    <text evidence="8">The sequence shown here is derived from an EMBL/GenBank/DDBJ whole genome shotgun (WGS) entry which is preliminary data.</text>
</comment>
<reference evidence="8" key="1">
    <citation type="submission" date="2023-02" db="EMBL/GenBank/DDBJ databases">
        <title>Identification and recombinant expression of a fungal hydrolase from Papiliotrema laurentii that hydrolyzes apple cutin and clears colloidal polyester polyurethane.</title>
        <authorList>
            <consortium name="DOE Joint Genome Institute"/>
            <person name="Roman V.A."/>
            <person name="Bojanowski C."/>
            <person name="Crable B.R."/>
            <person name="Wagner D.N."/>
            <person name="Hung C.S."/>
            <person name="Nadeau L.J."/>
            <person name="Schratz L."/>
            <person name="Haridas S."/>
            <person name="Pangilinan J."/>
            <person name="Lipzen A."/>
            <person name="Na H."/>
            <person name="Yan M."/>
            <person name="Ng V."/>
            <person name="Grigoriev I.V."/>
            <person name="Spatafora J.W."/>
            <person name="Barlow D."/>
            <person name="Biffinger J."/>
            <person name="Kelley-Loughnane N."/>
            <person name="Varaljay V.A."/>
            <person name="Crookes-Goodson W.J."/>
        </authorList>
    </citation>
    <scope>NUCLEOTIDE SEQUENCE</scope>
    <source>
        <strain evidence="8">5307AH</strain>
    </source>
</reference>
<dbReference type="Gene3D" id="3.40.50.720">
    <property type="entry name" value="NAD(P)-binding Rossmann-like Domain"/>
    <property type="match status" value="1"/>
</dbReference>
<feature type="binding site" evidence="6">
    <location>
        <position position="329"/>
    </location>
    <ligand>
        <name>D-dopa</name>
        <dbReference type="ChEBI" id="CHEBI:149689"/>
    </ligand>
</feature>
<keyword evidence="3" id="KW-0285">Flavoprotein</keyword>
<dbReference type="SUPFAM" id="SSF54373">
    <property type="entry name" value="FAD-linked reductases, C-terminal domain"/>
    <property type="match status" value="1"/>
</dbReference>
<dbReference type="GO" id="GO:0019478">
    <property type="term" value="P:D-amino acid catabolic process"/>
    <property type="evidence" value="ECO:0007669"/>
    <property type="project" value="TreeGrafter"/>
</dbReference>
<evidence type="ECO:0000256" key="3">
    <source>
        <dbReference type="ARBA" id="ARBA00022630"/>
    </source>
</evidence>
<keyword evidence="4 6" id="KW-0274">FAD</keyword>
<dbReference type="Gene3D" id="3.30.9.10">
    <property type="entry name" value="D-Amino Acid Oxidase, subunit A, domain 2"/>
    <property type="match status" value="1"/>
</dbReference>
<comment type="cofactor">
    <cofactor evidence="1 6">
        <name>FAD</name>
        <dbReference type="ChEBI" id="CHEBI:57692"/>
    </cofactor>
</comment>